<organism evidence="3 4">
    <name type="scientific">Olivibacter oleidegradans</name>
    <dbReference type="NCBI Taxonomy" id="760123"/>
    <lineage>
        <taxon>Bacteria</taxon>
        <taxon>Pseudomonadati</taxon>
        <taxon>Bacteroidota</taxon>
        <taxon>Sphingobacteriia</taxon>
        <taxon>Sphingobacteriales</taxon>
        <taxon>Sphingobacteriaceae</taxon>
        <taxon>Olivibacter</taxon>
    </lineage>
</organism>
<comment type="caution">
    <text evidence="3">The sequence shown here is derived from an EMBL/GenBank/DDBJ whole genome shotgun (WGS) entry which is preliminary data.</text>
</comment>
<dbReference type="EMBL" id="JBHLWO010000002">
    <property type="protein sequence ID" value="MFC0320226.1"/>
    <property type="molecule type" value="Genomic_DNA"/>
</dbReference>
<dbReference type="CDD" id="cd07557">
    <property type="entry name" value="trimeric_dUTPase"/>
    <property type="match status" value="1"/>
</dbReference>
<evidence type="ECO:0000313" key="4">
    <source>
        <dbReference type="Proteomes" id="UP001589774"/>
    </source>
</evidence>
<proteinExistence type="predicted"/>
<dbReference type="Pfam" id="PF22769">
    <property type="entry name" value="DCD"/>
    <property type="match status" value="1"/>
</dbReference>
<dbReference type="Gene3D" id="2.70.40.10">
    <property type="match status" value="1"/>
</dbReference>
<dbReference type="InterPro" id="IPR033704">
    <property type="entry name" value="dUTPase_trimeric"/>
</dbReference>
<evidence type="ECO:0008006" key="5">
    <source>
        <dbReference type="Google" id="ProtNLM"/>
    </source>
</evidence>
<evidence type="ECO:0000256" key="1">
    <source>
        <dbReference type="ARBA" id="ARBA00022801"/>
    </source>
</evidence>
<dbReference type="SUPFAM" id="SSF51283">
    <property type="entry name" value="dUTPase-like"/>
    <property type="match status" value="1"/>
</dbReference>
<sequence>MAFLGPSDLKIFLNDQIITPFDINRIEQAAYELSLGKEIYRTDAKDGKIELLDSKNRTVEINPGQFTLLLTKETITIPSDKLAFISIKAKHKLKGLVNVSGFHVDPGFKGQLLFSVYNAGPSTITLETSKPYFLIWFAELKTAAIGNDVYNSTSNNHQNQQGIPTDYIDALKRGELASPNSILKKIGLLENGLQNSIKDVERKKVRNEYLLTLLIGLLISVAIKLYWDSKAEEYGYQKRKSEESALQEITEKIDLINTNAVSLSKTVDSLRKVIALESHEATK</sequence>
<dbReference type="InterPro" id="IPR011962">
    <property type="entry name" value="dCTP_deaminase"/>
</dbReference>
<keyword evidence="2" id="KW-0546">Nucleotide metabolism</keyword>
<accession>A0ABV6HMX7</accession>
<gene>
    <name evidence="3" type="ORF">ACFFI0_18010</name>
</gene>
<name>A0ABV6HMX7_9SPHI</name>
<keyword evidence="4" id="KW-1185">Reference proteome</keyword>
<evidence type="ECO:0000256" key="2">
    <source>
        <dbReference type="ARBA" id="ARBA00023080"/>
    </source>
</evidence>
<dbReference type="Proteomes" id="UP001589774">
    <property type="component" value="Unassembled WGS sequence"/>
</dbReference>
<dbReference type="InterPro" id="IPR036157">
    <property type="entry name" value="dUTPase-like_sf"/>
</dbReference>
<reference evidence="3 4" key="1">
    <citation type="submission" date="2024-09" db="EMBL/GenBank/DDBJ databases">
        <authorList>
            <person name="Sun Q."/>
            <person name="Mori K."/>
        </authorList>
    </citation>
    <scope>NUCLEOTIDE SEQUENCE [LARGE SCALE GENOMIC DNA]</scope>
    <source>
        <strain evidence="3 4">CCM 7765</strain>
    </source>
</reference>
<keyword evidence="1" id="KW-0378">Hydrolase</keyword>
<protein>
    <recommendedName>
        <fullName evidence="5">Deoxycytidine triphosphate deaminase</fullName>
    </recommendedName>
</protein>
<evidence type="ECO:0000313" key="3">
    <source>
        <dbReference type="EMBL" id="MFC0320226.1"/>
    </source>
</evidence>
<dbReference type="RefSeq" id="WP_377477423.1">
    <property type="nucleotide sequence ID" value="NZ_JBHLWO010000002.1"/>
</dbReference>